<dbReference type="Pfam" id="PF20454">
    <property type="entry name" value="GpA_nuclease"/>
    <property type="match status" value="1"/>
</dbReference>
<accession>A0A964UZP0</accession>
<dbReference type="Gene3D" id="3.40.50.300">
    <property type="entry name" value="P-loop containing nucleotide triphosphate hydrolases"/>
    <property type="match status" value="1"/>
</dbReference>
<dbReference type="EMBL" id="RGET01000004">
    <property type="protein sequence ID" value="NBN87607.1"/>
    <property type="molecule type" value="Genomic_DNA"/>
</dbReference>
<organism evidence="3 4">
    <name type="scientific">Candidatus Fonsibacter lacus</name>
    <dbReference type="NCBI Taxonomy" id="2576439"/>
    <lineage>
        <taxon>Bacteria</taxon>
        <taxon>Pseudomonadati</taxon>
        <taxon>Pseudomonadota</taxon>
        <taxon>Alphaproteobacteria</taxon>
        <taxon>Candidatus Pelagibacterales</taxon>
        <taxon>Candidatus Pelagibacterales incertae sedis</taxon>
        <taxon>Candidatus Fonsibacter</taxon>
    </lineage>
</organism>
<proteinExistence type="predicted"/>
<evidence type="ECO:0000313" key="4">
    <source>
        <dbReference type="Proteomes" id="UP000713222"/>
    </source>
</evidence>
<dbReference type="GO" id="GO:0004519">
    <property type="term" value="F:endonuclease activity"/>
    <property type="evidence" value="ECO:0007669"/>
    <property type="project" value="InterPro"/>
</dbReference>
<reference evidence="3" key="1">
    <citation type="submission" date="2018-10" db="EMBL/GenBank/DDBJ databases">
        <title>Iterative Subtractive Binning of Freshwater Chronoseries Metagenomes Recovers Nearly Complete Genomes from over Four Hundred Novel Species.</title>
        <authorList>
            <person name="Rodriguez-R L.M."/>
            <person name="Tsementzi D."/>
            <person name="Luo C."/>
            <person name="Konstantinidis K.T."/>
        </authorList>
    </citation>
    <scope>NUCLEOTIDE SEQUENCE</scope>
    <source>
        <strain evidence="3">WB7_6_001</strain>
    </source>
</reference>
<gene>
    <name evidence="3" type="ORF">EBV32_00715</name>
</gene>
<evidence type="ECO:0000256" key="1">
    <source>
        <dbReference type="SAM" id="MobiDB-lite"/>
    </source>
</evidence>
<feature type="region of interest" description="Disordered" evidence="1">
    <location>
        <begin position="1"/>
        <end position="45"/>
    </location>
</feature>
<comment type="caution">
    <text evidence="3">The sequence shown here is derived from an EMBL/GenBank/DDBJ whole genome shotgun (WGS) entry which is preliminary data.</text>
</comment>
<dbReference type="AlphaFoldDB" id="A0A964UZP0"/>
<feature type="domain" description="Terminase large subunit GpA endonuclease" evidence="2">
    <location>
        <begin position="382"/>
        <end position="648"/>
    </location>
</feature>
<dbReference type="Proteomes" id="UP000713222">
    <property type="component" value="Unassembled WGS sequence"/>
</dbReference>
<dbReference type="InterPro" id="IPR027417">
    <property type="entry name" value="P-loop_NTPase"/>
</dbReference>
<dbReference type="InterPro" id="IPR046454">
    <property type="entry name" value="GpA_endonuclease"/>
</dbReference>
<evidence type="ECO:0000259" key="2">
    <source>
        <dbReference type="Pfam" id="PF20454"/>
    </source>
</evidence>
<protein>
    <recommendedName>
        <fullName evidence="2">Terminase large subunit GpA endonuclease domain-containing protein</fullName>
    </recommendedName>
</protein>
<name>A0A964UZP0_9PROT</name>
<sequence length="672" mass="76068">MARRRNTSTDRGGAQEAPGSVSTATAPRKRRAAAPRSADEVRDRATAAYERLKAKAAARSKEVSNSARDIGDIPPVGDPVLREACEADLRTFLERCFPQAFRLGWCDDHLVLIEELQRVIERGGFRAVGMPRGTGKSTIIMRAMIWAIVKRLHPFSMIAAANAGKAEKLLRDIVTEWSHNPMLYDLWPEVAYPIRHTLPDGRVIRPSMLLCDDFQTRESALSAIQCHGRTEVIQNDLVGMRGPDTPFCALVTCTVIRSDDAADRLLNREINPDWCGIRRAFIRKMPDDAAMQLWSQYGDIRAASLREHGDIRDATRFYKEHKAAMDSGSEVAWPARYSASSGEISALQHGMEWYYRSRSGFFSELQNEPQKDENESRTWLTAQDIADSRRVKLPRGVAPKGFHKLVAMVDVQQTLLYYTVAAAREDGSLHVMRYGTFPEQDDPYFTLKEARRKLSHKYPQAGDMAALSQGITEFCEWLFSQDWRSEDGGHMTPELVAFDARWKTDLVKSALSRSNHRQQLLAYMGQSYRAADKPISERKYDPGSRVGLGWVIIKRKAAGDIRNCLSDVNYWKTAFHDQMAVRIGHAGAITLYDGMHRLYSEHLTSEYATQTEGRGRTVMEWRLRVGAENHWLDSSVGCLVLASVLGCNVPEVSEATEQKRRRRIKRRTEVRT</sequence>
<evidence type="ECO:0000313" key="3">
    <source>
        <dbReference type="EMBL" id="NBN87607.1"/>
    </source>
</evidence>